<reference evidence="1" key="1">
    <citation type="submission" date="2022-08" db="EMBL/GenBank/DDBJ databases">
        <title>Genome Sequence of Pycnoporus sanguineus.</title>
        <authorList>
            <person name="Buettner E."/>
        </authorList>
    </citation>
    <scope>NUCLEOTIDE SEQUENCE</scope>
    <source>
        <strain evidence="1">CG-C14</strain>
    </source>
</reference>
<protein>
    <submittedName>
        <fullName evidence="1">Uncharacterized protein</fullName>
    </submittedName>
</protein>
<organism evidence="1 2">
    <name type="scientific">Trametes sanguinea</name>
    <dbReference type="NCBI Taxonomy" id="158606"/>
    <lineage>
        <taxon>Eukaryota</taxon>
        <taxon>Fungi</taxon>
        <taxon>Dikarya</taxon>
        <taxon>Basidiomycota</taxon>
        <taxon>Agaricomycotina</taxon>
        <taxon>Agaricomycetes</taxon>
        <taxon>Polyporales</taxon>
        <taxon>Polyporaceae</taxon>
        <taxon>Trametes</taxon>
    </lineage>
</organism>
<accession>A0ACC1PIY1</accession>
<gene>
    <name evidence="1" type="ORF">NUW54_g8109</name>
</gene>
<sequence length="461" mass="51844">MSSLCDICNQSYAGAKSKHLAKCCKYIFSVCLYPLERAGPYNPSEMVIRDDQDQIICKCLSPQGERCSLKFANHGSLMTHLRRNKHMWQISKQSPEVSPPASTLPVIPEDAAVPESALVSSAASPKTPPYSPRPMSLILSPGQVSVGSRMSVDPPDAPDALSDSEHDEHPPDLYDVSSGILTTWGFLINRRLKCLICLSCHVVVLPAHVHSHVQNKHRDARISISKPLEFEGLTRAWGFCCPSCPGTYSRAKDVLAHSRKDHDLELELEDLPTAWMQRFSEAPLAKSWFRVTPRSTQLHSPSANYLTALREQLNTRPALPASMLDHRHISPWHMTTRWMEYIENMDPHAIRSVIEPPQEDDPLFPSHSSCPLILNTDTMTDDFNHHPFSRHQLEGTMRSYTRLIIQLLCFLLRSQAQLQLPEDIKDLLAALTASLQEDPMDGASAVHKVLFAIWTREWTPS</sequence>
<name>A0ACC1PIY1_9APHY</name>
<evidence type="ECO:0000313" key="1">
    <source>
        <dbReference type="EMBL" id="KAJ2991743.1"/>
    </source>
</evidence>
<comment type="caution">
    <text evidence="1">The sequence shown here is derived from an EMBL/GenBank/DDBJ whole genome shotgun (WGS) entry which is preliminary data.</text>
</comment>
<evidence type="ECO:0000313" key="2">
    <source>
        <dbReference type="Proteomes" id="UP001144978"/>
    </source>
</evidence>
<keyword evidence="2" id="KW-1185">Reference proteome</keyword>
<dbReference type="Proteomes" id="UP001144978">
    <property type="component" value="Unassembled WGS sequence"/>
</dbReference>
<proteinExistence type="predicted"/>
<dbReference type="EMBL" id="JANSHE010002459">
    <property type="protein sequence ID" value="KAJ2991743.1"/>
    <property type="molecule type" value="Genomic_DNA"/>
</dbReference>